<dbReference type="PANTHER" id="PTHR43852">
    <property type="entry name" value="NUCLEOTIDYLTRANSFERASE"/>
    <property type="match status" value="1"/>
</dbReference>
<dbReference type="PATRIC" id="fig|324602.8.peg.1806"/>
<dbReference type="InParanoid" id="A9WB13"/>
<dbReference type="Pfam" id="PF18765">
    <property type="entry name" value="Polbeta"/>
    <property type="match status" value="1"/>
</dbReference>
<dbReference type="NCBIfam" id="NF047752">
    <property type="entry name" value="MntA_antitoxin"/>
    <property type="match status" value="1"/>
</dbReference>
<dbReference type="STRING" id="324602.Caur_1575"/>
<dbReference type="eggNOG" id="COG1669">
    <property type="taxonomic scope" value="Bacteria"/>
</dbReference>
<feature type="domain" description="Polymerase beta nucleotidyltransferase" evidence="1">
    <location>
        <begin position="5"/>
        <end position="98"/>
    </location>
</feature>
<name>A9WB13_CHLAA</name>
<proteinExistence type="predicted"/>
<dbReference type="HOGENOM" id="CLU_130257_1_4_0"/>
<dbReference type="PANTHER" id="PTHR43852:SF2">
    <property type="entry name" value="PROTEIN ADENYLYLTRANSFERASE MNTA"/>
    <property type="match status" value="1"/>
</dbReference>
<dbReference type="EMBL" id="CP000909">
    <property type="protein sequence ID" value="ABY34794.1"/>
    <property type="molecule type" value="Genomic_DNA"/>
</dbReference>
<dbReference type="SUPFAM" id="SSF81301">
    <property type="entry name" value="Nucleotidyltransferase"/>
    <property type="match status" value="1"/>
</dbReference>
<dbReference type="InterPro" id="IPR052930">
    <property type="entry name" value="TA_antitoxin_MntA"/>
</dbReference>
<protein>
    <submittedName>
        <fullName evidence="2">DNA polymerase beta domain protein region</fullName>
    </submittedName>
</protein>
<dbReference type="CDD" id="cd05403">
    <property type="entry name" value="NT_KNTase_like"/>
    <property type="match status" value="1"/>
</dbReference>
<sequence length="139" mass="15541">MTQLEQARDLLEAHDSIVFAMLFGSLARNTAHPWSDADIGIYVTRPWSLLETGKLAASLETALGRTVDLCVLNVALERNPLLAYRVIAEGKLLFCRDPDIFADVKARIILHYLDTSFLRTMVMNAFRERLESGQFGKGG</sequence>
<evidence type="ECO:0000259" key="1">
    <source>
        <dbReference type="Pfam" id="PF18765"/>
    </source>
</evidence>
<dbReference type="Proteomes" id="UP000002008">
    <property type="component" value="Chromosome"/>
</dbReference>
<accession>A9WB13</accession>
<dbReference type="InterPro" id="IPR041633">
    <property type="entry name" value="Polbeta"/>
</dbReference>
<dbReference type="EnsemblBacteria" id="ABY34794">
    <property type="protein sequence ID" value="ABY34794"/>
    <property type="gene ID" value="Caur_1575"/>
</dbReference>
<dbReference type="InterPro" id="IPR043519">
    <property type="entry name" value="NT_sf"/>
</dbReference>
<dbReference type="AlphaFoldDB" id="A9WB13"/>
<dbReference type="Gene3D" id="3.30.460.10">
    <property type="entry name" value="Beta Polymerase, domain 2"/>
    <property type="match status" value="1"/>
</dbReference>
<dbReference type="RefSeq" id="WP_012257448.1">
    <property type="nucleotide sequence ID" value="NC_010175.1"/>
</dbReference>
<reference evidence="3" key="1">
    <citation type="journal article" date="2011" name="BMC Genomics">
        <title>Complete genome sequence of the filamentous anoxygenic phototrophic bacterium Chloroflexus aurantiacus.</title>
        <authorList>
            <person name="Tang K.H."/>
            <person name="Barry K."/>
            <person name="Chertkov O."/>
            <person name="Dalin E."/>
            <person name="Han C.S."/>
            <person name="Hauser L.J."/>
            <person name="Honchak B.M."/>
            <person name="Karbach L.E."/>
            <person name="Land M.L."/>
            <person name="Lapidus A."/>
            <person name="Larimer F.W."/>
            <person name="Mikhailova N."/>
            <person name="Pitluck S."/>
            <person name="Pierson B.K."/>
            <person name="Blankenship R.E."/>
        </authorList>
    </citation>
    <scope>NUCLEOTIDE SEQUENCE [LARGE SCALE GENOMIC DNA]</scope>
    <source>
        <strain evidence="3">ATCC 29366 / DSM 635 / J-10-fl</strain>
    </source>
</reference>
<keyword evidence="3" id="KW-1185">Reference proteome</keyword>
<evidence type="ECO:0000313" key="2">
    <source>
        <dbReference type="EMBL" id="ABY34794.1"/>
    </source>
</evidence>
<organism evidence="2 3">
    <name type="scientific">Chloroflexus aurantiacus (strain ATCC 29366 / DSM 635 / J-10-fl)</name>
    <dbReference type="NCBI Taxonomy" id="324602"/>
    <lineage>
        <taxon>Bacteria</taxon>
        <taxon>Bacillati</taxon>
        <taxon>Chloroflexota</taxon>
        <taxon>Chloroflexia</taxon>
        <taxon>Chloroflexales</taxon>
        <taxon>Chloroflexineae</taxon>
        <taxon>Chloroflexaceae</taxon>
        <taxon>Chloroflexus</taxon>
    </lineage>
</organism>
<dbReference type="KEGG" id="cau:Caur_1575"/>
<evidence type="ECO:0000313" key="3">
    <source>
        <dbReference type="Proteomes" id="UP000002008"/>
    </source>
</evidence>
<gene>
    <name evidence="2" type="ordered locus">Caur_1575</name>
</gene>